<feature type="region of interest" description="Disordered" evidence="1">
    <location>
        <begin position="264"/>
        <end position="294"/>
    </location>
</feature>
<dbReference type="OrthoDB" id="1939300at2759"/>
<accession>A0A6D2ILW5</accession>
<feature type="region of interest" description="Disordered" evidence="1">
    <location>
        <begin position="383"/>
        <end position="418"/>
    </location>
</feature>
<dbReference type="AlphaFoldDB" id="A0A6D2ILW5"/>
<organism evidence="2 3">
    <name type="scientific">Microthlaspi erraticum</name>
    <dbReference type="NCBI Taxonomy" id="1685480"/>
    <lineage>
        <taxon>Eukaryota</taxon>
        <taxon>Viridiplantae</taxon>
        <taxon>Streptophyta</taxon>
        <taxon>Embryophyta</taxon>
        <taxon>Tracheophyta</taxon>
        <taxon>Spermatophyta</taxon>
        <taxon>Magnoliopsida</taxon>
        <taxon>eudicotyledons</taxon>
        <taxon>Gunneridae</taxon>
        <taxon>Pentapetalae</taxon>
        <taxon>rosids</taxon>
        <taxon>malvids</taxon>
        <taxon>Brassicales</taxon>
        <taxon>Brassicaceae</taxon>
        <taxon>Coluteocarpeae</taxon>
        <taxon>Microthlaspi</taxon>
    </lineage>
</organism>
<evidence type="ECO:0008006" key="4">
    <source>
        <dbReference type="Google" id="ProtNLM"/>
    </source>
</evidence>
<name>A0A6D2ILW5_9BRAS</name>
<dbReference type="Proteomes" id="UP000467841">
    <property type="component" value="Unassembled WGS sequence"/>
</dbReference>
<evidence type="ECO:0000313" key="2">
    <source>
        <dbReference type="EMBL" id="CAA7026628.1"/>
    </source>
</evidence>
<dbReference type="InterPro" id="IPR040256">
    <property type="entry name" value="At4g02000-like"/>
</dbReference>
<protein>
    <recommendedName>
        <fullName evidence="4">DUF4283 domain-containing protein</fullName>
    </recommendedName>
</protein>
<gene>
    <name evidence="2" type="ORF">MERR_LOCUS13863</name>
</gene>
<proteinExistence type="predicted"/>
<sequence>MSEALPHPPIPRDPNPVKIVEVEMFGSPSSSVPKTVYGSSPSFPTASGSLGHGSGFNWAKNLSSAGKILESKALFTISDSGRPRVKVSNDVFERGAKLHSDYIVGIFYGKPLSYGKIWGVLNYLWERDKKVSIHNLTSNAFLFHIMSPSLRKKRSEFSFNPPSLDRAPVWTIIKGIPFDLLTPEGLGIVCHPLGKAVDHKPFPSISSADVKVVVDLTRPLPPEMELERDDGQILILQVSYPWLPPMCPLCGEIASFALSRPEERQSSTKEAMPQWKPVSVSNPLEEKNSESPETSDMAITLVNSPTLDLVPAFVEKDRVSPPSVCLDLVVTDKSSSPIRKLAHKKLPELTSSSTPRLSNSFDILSDNNLPLEISDSCTQAADSLAPSTIPRKKRKVNSFLSTVSSDDPPPPGVMHHTP</sequence>
<keyword evidence="3" id="KW-1185">Reference proteome</keyword>
<dbReference type="PANTHER" id="PTHR31286">
    <property type="entry name" value="GLYCINE-RICH CELL WALL STRUCTURAL PROTEIN 1.8-LIKE"/>
    <property type="match status" value="1"/>
</dbReference>
<reference evidence="2" key="1">
    <citation type="submission" date="2020-01" db="EMBL/GenBank/DDBJ databases">
        <authorList>
            <person name="Mishra B."/>
        </authorList>
    </citation>
    <scope>NUCLEOTIDE SEQUENCE [LARGE SCALE GENOMIC DNA]</scope>
</reference>
<evidence type="ECO:0000256" key="1">
    <source>
        <dbReference type="SAM" id="MobiDB-lite"/>
    </source>
</evidence>
<comment type="caution">
    <text evidence="2">The sequence shown here is derived from an EMBL/GenBank/DDBJ whole genome shotgun (WGS) entry which is preliminary data.</text>
</comment>
<evidence type="ECO:0000313" key="3">
    <source>
        <dbReference type="Proteomes" id="UP000467841"/>
    </source>
</evidence>
<dbReference type="EMBL" id="CACVBM020001052">
    <property type="protein sequence ID" value="CAA7026628.1"/>
    <property type="molecule type" value="Genomic_DNA"/>
</dbReference>
<dbReference type="PANTHER" id="PTHR31286:SF159">
    <property type="entry name" value="DUF4283 DOMAIN-CONTAINING PROTEIN"/>
    <property type="match status" value="1"/>
</dbReference>